<reference evidence="12 13" key="1">
    <citation type="submission" date="2016-10" db="EMBL/GenBank/DDBJ databases">
        <title>Genome sequence of the basidiomycete white-rot fungus Trametes pubescens.</title>
        <authorList>
            <person name="Makela M.R."/>
            <person name="Granchi Z."/>
            <person name="Peng M."/>
            <person name="De Vries R.P."/>
            <person name="Grigoriev I."/>
            <person name="Riley R."/>
            <person name="Hilden K."/>
        </authorList>
    </citation>
    <scope>NUCLEOTIDE SEQUENCE [LARGE SCALE GENOMIC DNA]</scope>
    <source>
        <strain evidence="12 13">FBCC735</strain>
    </source>
</reference>
<dbReference type="STRING" id="154538.A0A1M2W5H0"/>
<evidence type="ECO:0000256" key="11">
    <source>
        <dbReference type="RuleBase" id="RU363075"/>
    </source>
</evidence>
<dbReference type="GO" id="GO:0005789">
    <property type="term" value="C:endoplasmic reticulum membrane"/>
    <property type="evidence" value="ECO:0007669"/>
    <property type="project" value="UniProtKB-SubCell"/>
</dbReference>
<dbReference type="PANTHER" id="PTHR22760:SF3">
    <property type="entry name" value="GPI MANNOSYLTRANSFERASE 4"/>
    <property type="match status" value="1"/>
</dbReference>
<keyword evidence="7 11" id="KW-0256">Endoplasmic reticulum</keyword>
<dbReference type="Pfam" id="PF03901">
    <property type="entry name" value="Glyco_transf_22"/>
    <property type="match status" value="1"/>
</dbReference>
<feature type="transmembrane region" description="Helical" evidence="11">
    <location>
        <begin position="32"/>
        <end position="50"/>
    </location>
</feature>
<evidence type="ECO:0000256" key="6">
    <source>
        <dbReference type="ARBA" id="ARBA00022692"/>
    </source>
</evidence>
<protein>
    <recommendedName>
        <fullName evidence="11">Mannosyltransferase</fullName>
        <ecNumber evidence="11">2.4.1.-</ecNumber>
    </recommendedName>
</protein>
<keyword evidence="3" id="KW-0337">GPI-anchor biosynthesis</keyword>
<evidence type="ECO:0000256" key="5">
    <source>
        <dbReference type="ARBA" id="ARBA00022679"/>
    </source>
</evidence>
<feature type="transmembrane region" description="Helical" evidence="11">
    <location>
        <begin position="106"/>
        <end position="128"/>
    </location>
</feature>
<dbReference type="PANTHER" id="PTHR22760">
    <property type="entry name" value="GLYCOSYLTRANSFERASE"/>
    <property type="match status" value="1"/>
</dbReference>
<evidence type="ECO:0000256" key="3">
    <source>
        <dbReference type="ARBA" id="ARBA00022502"/>
    </source>
</evidence>
<comment type="caution">
    <text evidence="12">The sequence shown here is derived from an EMBL/GenBank/DDBJ whole genome shotgun (WGS) entry which is preliminary data.</text>
</comment>
<keyword evidence="4 11" id="KW-0328">Glycosyltransferase</keyword>
<comment type="pathway">
    <text evidence="2">Glycolipid biosynthesis; glycosylphosphatidylinositol-anchor biosynthesis.</text>
</comment>
<evidence type="ECO:0000313" key="13">
    <source>
        <dbReference type="Proteomes" id="UP000184267"/>
    </source>
</evidence>
<feature type="transmembrane region" description="Helical" evidence="11">
    <location>
        <begin position="263"/>
        <end position="281"/>
    </location>
</feature>
<feature type="transmembrane region" description="Helical" evidence="11">
    <location>
        <begin position="62"/>
        <end position="86"/>
    </location>
</feature>
<keyword evidence="6 11" id="KW-0812">Transmembrane</keyword>
<comment type="subcellular location">
    <subcellularLocation>
        <location evidence="1 11">Endoplasmic reticulum membrane</location>
        <topology evidence="1 11">Multi-pass membrane protein</topology>
    </subcellularLocation>
</comment>
<evidence type="ECO:0000256" key="2">
    <source>
        <dbReference type="ARBA" id="ARBA00004687"/>
    </source>
</evidence>
<keyword evidence="13" id="KW-1185">Reference proteome</keyword>
<dbReference type="AlphaFoldDB" id="A0A1M2W5H0"/>
<evidence type="ECO:0000256" key="7">
    <source>
        <dbReference type="ARBA" id="ARBA00022824"/>
    </source>
</evidence>
<evidence type="ECO:0000256" key="8">
    <source>
        <dbReference type="ARBA" id="ARBA00022989"/>
    </source>
</evidence>
<dbReference type="Proteomes" id="UP000184267">
    <property type="component" value="Unassembled WGS sequence"/>
</dbReference>
<keyword evidence="9 11" id="KW-0472">Membrane</keyword>
<evidence type="ECO:0000256" key="10">
    <source>
        <dbReference type="ARBA" id="ARBA00038466"/>
    </source>
</evidence>
<keyword evidence="5 12" id="KW-0808">Transferase</keyword>
<dbReference type="InterPro" id="IPR005599">
    <property type="entry name" value="GPI_mannosylTrfase"/>
</dbReference>
<proteinExistence type="inferred from homology"/>
<gene>
    <name evidence="12" type="ORF">TRAPUB_8387</name>
</gene>
<evidence type="ECO:0000256" key="9">
    <source>
        <dbReference type="ARBA" id="ARBA00023136"/>
    </source>
</evidence>
<evidence type="ECO:0000256" key="4">
    <source>
        <dbReference type="ARBA" id="ARBA00022676"/>
    </source>
</evidence>
<comment type="similarity">
    <text evidence="10">Belongs to the glycosyltransferase 22 family. PIGZ subfamily.</text>
</comment>
<name>A0A1M2W5H0_TRAPU</name>
<organism evidence="12 13">
    <name type="scientific">Trametes pubescens</name>
    <name type="common">White-rot fungus</name>
    <dbReference type="NCBI Taxonomy" id="154538"/>
    <lineage>
        <taxon>Eukaryota</taxon>
        <taxon>Fungi</taxon>
        <taxon>Dikarya</taxon>
        <taxon>Basidiomycota</taxon>
        <taxon>Agaricomycotina</taxon>
        <taxon>Agaricomycetes</taxon>
        <taxon>Polyporales</taxon>
        <taxon>Polyporaceae</taxon>
        <taxon>Trametes</taxon>
    </lineage>
</organism>
<dbReference type="OrthoDB" id="10066429at2759"/>
<keyword evidence="8 11" id="KW-1133">Transmembrane helix</keyword>
<dbReference type="EC" id="2.4.1.-" evidence="11"/>
<feature type="transmembrane region" description="Helical" evidence="11">
    <location>
        <begin position="168"/>
        <end position="189"/>
    </location>
</feature>
<dbReference type="OMA" id="WVRWSAT"/>
<dbReference type="EMBL" id="MNAD01000202">
    <property type="protein sequence ID" value="OJT15056.1"/>
    <property type="molecule type" value="Genomic_DNA"/>
</dbReference>
<accession>A0A1M2W5H0</accession>
<sequence>MVHEPVRLQALLLVASSYVMHTYQLRPFSNSIEAILVALSLVLVRNLLVGEIDAQSSKRSPVYLALLAFVFVCGIFTRITFAAFFLPIGLEILKWSLRRSRFELDVLARLLSLPVLVALTTALGFVYADSVYFHGSMQPSTVEVTPLNFLRYNLLPSNLAEHGLHPRWLHLVVNLPMIATPGLLFYVLWAEFDLFTSRTGEVPKGKPGVVEIMQRTYYWVRWSATSLLSIQPHQEPRFLTPLLVPMIAIAVNNARITQARRSFLISWIVANAVLAGLFGVLHQGGVVPSLFRIHDIVYDGARGIHSHDFWIVYWKTYMPPRHLLAIRQEDVDSRAISVHDLSGASPDMVLDALLAFIPPTKPVSTVLVAPFHAVRELDKRVVGCVRERDRVFPHLDLDHIGESVQTGWKDGLSLGIFDVDVECLWKAQP</sequence>
<dbReference type="GO" id="GO:0006506">
    <property type="term" value="P:GPI anchor biosynthetic process"/>
    <property type="evidence" value="ECO:0007669"/>
    <property type="project" value="UniProtKB-KW"/>
</dbReference>
<evidence type="ECO:0000256" key="1">
    <source>
        <dbReference type="ARBA" id="ARBA00004477"/>
    </source>
</evidence>
<evidence type="ECO:0000313" key="12">
    <source>
        <dbReference type="EMBL" id="OJT15056.1"/>
    </source>
</evidence>
<dbReference type="GO" id="GO:0000026">
    <property type="term" value="F:alpha-1,2-mannosyltransferase activity"/>
    <property type="evidence" value="ECO:0007669"/>
    <property type="project" value="TreeGrafter"/>
</dbReference>